<dbReference type="Gene3D" id="3.50.50.60">
    <property type="entry name" value="FAD/NAD(P)-binding domain"/>
    <property type="match status" value="1"/>
</dbReference>
<dbReference type="SUPFAM" id="SSF51905">
    <property type="entry name" value="FAD/NAD(P)-binding domain"/>
    <property type="match status" value="1"/>
</dbReference>
<gene>
    <name evidence="6" type="ORF">LTR09_009938</name>
</gene>
<protein>
    <recommendedName>
        <fullName evidence="5">FAD-binding domain-containing protein</fullName>
    </recommendedName>
</protein>
<feature type="compositionally biased region" description="Basic and acidic residues" evidence="4">
    <location>
        <begin position="575"/>
        <end position="592"/>
    </location>
</feature>
<dbReference type="PANTHER" id="PTHR43004">
    <property type="entry name" value="TRK SYSTEM POTASSIUM UPTAKE PROTEIN"/>
    <property type="match status" value="1"/>
</dbReference>
<dbReference type="Gene3D" id="3.40.30.120">
    <property type="match status" value="1"/>
</dbReference>
<evidence type="ECO:0000259" key="5">
    <source>
        <dbReference type="Pfam" id="PF01494"/>
    </source>
</evidence>
<dbReference type="EMBL" id="JAWDJX010000045">
    <property type="protein sequence ID" value="KAK3048826.1"/>
    <property type="molecule type" value="Genomic_DNA"/>
</dbReference>
<proteinExistence type="predicted"/>
<dbReference type="PRINTS" id="PR00420">
    <property type="entry name" value="RNGMNOXGNASE"/>
</dbReference>
<evidence type="ECO:0000313" key="6">
    <source>
        <dbReference type="EMBL" id="KAK3048826.1"/>
    </source>
</evidence>
<evidence type="ECO:0000256" key="2">
    <source>
        <dbReference type="ARBA" id="ARBA00022827"/>
    </source>
</evidence>
<feature type="region of interest" description="Disordered" evidence="4">
    <location>
        <begin position="571"/>
        <end position="602"/>
    </location>
</feature>
<dbReference type="InterPro" id="IPR036188">
    <property type="entry name" value="FAD/NAD-bd_sf"/>
</dbReference>
<keyword evidence="2" id="KW-0274">FAD</keyword>
<organism evidence="6 7">
    <name type="scientific">Extremus antarcticus</name>
    <dbReference type="NCBI Taxonomy" id="702011"/>
    <lineage>
        <taxon>Eukaryota</taxon>
        <taxon>Fungi</taxon>
        <taxon>Dikarya</taxon>
        <taxon>Ascomycota</taxon>
        <taxon>Pezizomycotina</taxon>
        <taxon>Dothideomycetes</taxon>
        <taxon>Dothideomycetidae</taxon>
        <taxon>Mycosphaerellales</taxon>
        <taxon>Extremaceae</taxon>
        <taxon>Extremus</taxon>
    </lineage>
</organism>
<keyword evidence="3" id="KW-0560">Oxidoreductase</keyword>
<evidence type="ECO:0000256" key="3">
    <source>
        <dbReference type="ARBA" id="ARBA00023002"/>
    </source>
</evidence>
<keyword evidence="7" id="KW-1185">Reference proteome</keyword>
<name>A0AAJ0D888_9PEZI</name>
<reference evidence="6" key="1">
    <citation type="submission" date="2023-04" db="EMBL/GenBank/DDBJ databases">
        <title>Black Yeasts Isolated from many extreme environments.</title>
        <authorList>
            <person name="Coleine C."/>
            <person name="Stajich J.E."/>
            <person name="Selbmann L."/>
        </authorList>
    </citation>
    <scope>NUCLEOTIDE SEQUENCE</scope>
    <source>
        <strain evidence="6">CCFEE 5312</strain>
    </source>
</reference>
<evidence type="ECO:0000313" key="7">
    <source>
        <dbReference type="Proteomes" id="UP001271007"/>
    </source>
</evidence>
<dbReference type="InterPro" id="IPR050641">
    <property type="entry name" value="RIFMO-like"/>
</dbReference>
<dbReference type="Proteomes" id="UP001271007">
    <property type="component" value="Unassembled WGS sequence"/>
</dbReference>
<dbReference type="Gene3D" id="3.30.9.10">
    <property type="entry name" value="D-Amino Acid Oxidase, subunit A, domain 2"/>
    <property type="match status" value="1"/>
</dbReference>
<dbReference type="GO" id="GO:0016709">
    <property type="term" value="F:oxidoreductase activity, acting on paired donors, with incorporation or reduction of molecular oxygen, NAD(P)H as one donor, and incorporation of one atom of oxygen"/>
    <property type="evidence" value="ECO:0007669"/>
    <property type="project" value="UniProtKB-ARBA"/>
</dbReference>
<dbReference type="InterPro" id="IPR002938">
    <property type="entry name" value="FAD-bd"/>
</dbReference>
<dbReference type="GO" id="GO:0071949">
    <property type="term" value="F:FAD binding"/>
    <property type="evidence" value="ECO:0007669"/>
    <property type="project" value="InterPro"/>
</dbReference>
<keyword evidence="1" id="KW-0285">Flavoprotein</keyword>
<accession>A0AAJ0D888</accession>
<dbReference type="AlphaFoldDB" id="A0AAJ0D888"/>
<dbReference type="NCBIfam" id="NF004780">
    <property type="entry name" value="PRK06126.1"/>
    <property type="match status" value="1"/>
</dbReference>
<sequence>MDTNNTTPSPRRESLPTGTVLIAGGGPVGLLLARVLSHYGVRSILFERNNTTTHWPKMDITNVRSMEIFRKLGLADELRKRGVASHFSHNVVYTAGMQCKEPLAKWELPSVDDFREMIRQRNDGTMPAEPWQRMSQVVFERWLKEVCEADENVDVRYGWKVEAVVEVGERVETTVVEAETGATTVFVSDYVAGCDGASSKVRRALDIPVDGGPIPACALLVHFKSRDLTRIHKHGQFWHTFFTDQENNWRGIIIAQDEVDTWTSHMFIPLDADYSKLDSREVVYTTLAGAYEPYPFEIDEILVRSVWRPHICLTRTWHSPAYRVFLAGDSAHQNIPTGGYGMNTGIGDAFDLGWKLAAVINGQGGPGLLESYELERKPVAARNIERSGVHFAVHQQLPDVVSRKNPRLADEDTDEGREIRAKVQEHYRLHDSENKDFGIEMDDRYKSGVIAPDGTEEPSWQPSQYTPTTWPGARAPHIFLEDGTAVFDRFGKDWALVVFQTGDEDLGQNLLLEAAKANNLPVKLVDLSGEKLARRLYEKKLVLVRPDQHVAWRADSLGSVEEAEQILKTVTGRSETSRLTDGDSEQTKKPDEAFTATEGMQTQVGQFEVEGMAEFQK</sequence>
<comment type="caution">
    <text evidence="6">The sequence shown here is derived from an EMBL/GenBank/DDBJ whole genome shotgun (WGS) entry which is preliminary data.</text>
</comment>
<evidence type="ECO:0000256" key="4">
    <source>
        <dbReference type="SAM" id="MobiDB-lite"/>
    </source>
</evidence>
<dbReference type="Pfam" id="PF21274">
    <property type="entry name" value="Rng_hyd_C"/>
    <property type="match status" value="1"/>
</dbReference>
<feature type="domain" description="FAD-binding" evidence="5">
    <location>
        <begin position="19"/>
        <end position="387"/>
    </location>
</feature>
<dbReference type="Pfam" id="PF01494">
    <property type="entry name" value="FAD_binding_3"/>
    <property type="match status" value="1"/>
</dbReference>
<evidence type="ECO:0000256" key="1">
    <source>
        <dbReference type="ARBA" id="ARBA00022630"/>
    </source>
</evidence>
<dbReference type="PANTHER" id="PTHR43004:SF21">
    <property type="entry name" value="FAD-BINDING DOMAIN-CONTAINING PROTEIN-RELATED"/>
    <property type="match status" value="1"/>
</dbReference>